<organism evidence="2 3">
    <name type="scientific">Epicoccum nigrum</name>
    <name type="common">Soil fungus</name>
    <name type="synonym">Epicoccum purpurascens</name>
    <dbReference type="NCBI Taxonomy" id="105696"/>
    <lineage>
        <taxon>Eukaryota</taxon>
        <taxon>Fungi</taxon>
        <taxon>Dikarya</taxon>
        <taxon>Ascomycota</taxon>
        <taxon>Pezizomycotina</taxon>
        <taxon>Dothideomycetes</taxon>
        <taxon>Pleosporomycetidae</taxon>
        <taxon>Pleosporales</taxon>
        <taxon>Pleosporineae</taxon>
        <taxon>Didymellaceae</taxon>
        <taxon>Epicoccum</taxon>
    </lineage>
</organism>
<feature type="compositionally biased region" description="Basic and acidic residues" evidence="1">
    <location>
        <begin position="733"/>
        <end position="757"/>
    </location>
</feature>
<feature type="compositionally biased region" description="Polar residues" evidence="1">
    <location>
        <begin position="302"/>
        <end position="314"/>
    </location>
</feature>
<dbReference type="SUPFAM" id="SSF50044">
    <property type="entry name" value="SH3-domain"/>
    <property type="match status" value="1"/>
</dbReference>
<evidence type="ECO:0000313" key="3">
    <source>
        <dbReference type="Proteomes" id="UP000193240"/>
    </source>
</evidence>
<keyword evidence="3" id="KW-1185">Reference proteome</keyword>
<name>A0A1Y2M731_EPING</name>
<feature type="region of interest" description="Disordered" evidence="1">
    <location>
        <begin position="1"/>
        <end position="333"/>
    </location>
</feature>
<dbReference type="AlphaFoldDB" id="A0A1Y2M731"/>
<protein>
    <recommendedName>
        <fullName evidence="4">SH3 domain-containing protein</fullName>
    </recommendedName>
</protein>
<sequence length="794" mass="89020">MSNPNRGPGRPVPQLGAINNILQSPSRAPSRRALPHPGRHYDRQTRQHLGVRPREVQAERLQHQQTTNRDRPNTFRQHDRRQSRQTLQNHRYQQDHQARCYRNDRHSTTLPRKEERGSHDSTRAAPKVMHKHPLQTAASQKEAEVTSKQEPSPGKRKRKVKEDDTEAERDQKRRKHQAAHRKVKDLKEPLPRVSIDGNSGKTQRSDLAAKSALNNKRHPVAETLTQLPYLPSSNATPERKLRPKKNRASTPAPGEETENTSELQSSPSAVTSRGTKRRRNDAADDVENPKKPEAVLPPMPTPTQNSSDRTTLQAKSVRKAHTRAVRPESSFAPVQTNHESELEFFEYLNDSVPILFSFKIQHSSGNTSLNNPPGMLVLDALTAIEKNPRLQSKGTWPSSIELTGRTPSKGKPVKVVDDVDLYLHEKDGKLHVATDRGLVAVSQYLKLIDVPEGRSVRFMGHVPPWAKDALNSRYTRKVVQIWGQDKLMKKDVPLEAHQVMLSLESHVEEARNRKKAGVDHADDMNILDAGPGDLPLPFGSTVIVYKVDDDDIWAYGRLSGTDKTGRFPISYTCPMDWSLDRFACTDSSLTHPLPQSTGPDEEEWNGPFSWIKEKGFSEGPTWKETTEMTAAEAKAAKEVRLRFGKAKTSDNLTSTSPQVLTTDPALTNNVKTMTADPSAVDLTKAVITVEMEAAQSTHDVHEMKENPLVPAAEKVNMGERNPDTSITLSLEMPKKVAPEAARESMDPEAVDPVRTEPESETNVESSCPFSKPRCDPFKFDRNDDIEVDWSDSEL</sequence>
<feature type="compositionally biased region" description="Acidic residues" evidence="1">
    <location>
        <begin position="785"/>
        <end position="794"/>
    </location>
</feature>
<feature type="compositionally biased region" description="Basic and acidic residues" evidence="1">
    <location>
        <begin position="52"/>
        <end position="82"/>
    </location>
</feature>
<dbReference type="InterPro" id="IPR036028">
    <property type="entry name" value="SH3-like_dom_sf"/>
</dbReference>
<feature type="compositionally biased region" description="Basic residues" evidence="1">
    <location>
        <begin position="29"/>
        <end position="38"/>
    </location>
</feature>
<dbReference type="InParanoid" id="A0A1Y2M731"/>
<feature type="compositionally biased region" description="Basic residues" evidence="1">
    <location>
        <begin position="172"/>
        <end position="184"/>
    </location>
</feature>
<proteinExistence type="predicted"/>
<dbReference type="Proteomes" id="UP000193240">
    <property type="component" value="Unassembled WGS sequence"/>
</dbReference>
<feature type="region of interest" description="Disordered" evidence="1">
    <location>
        <begin position="733"/>
        <end position="794"/>
    </location>
</feature>
<feature type="compositionally biased region" description="Polar residues" evidence="1">
    <location>
        <begin position="260"/>
        <end position="273"/>
    </location>
</feature>
<accession>A0A1Y2M731</accession>
<feature type="compositionally biased region" description="Basic and acidic residues" evidence="1">
    <location>
        <begin position="772"/>
        <end position="784"/>
    </location>
</feature>
<evidence type="ECO:0000313" key="2">
    <source>
        <dbReference type="EMBL" id="OSS51018.1"/>
    </source>
</evidence>
<evidence type="ECO:0008006" key="4">
    <source>
        <dbReference type="Google" id="ProtNLM"/>
    </source>
</evidence>
<dbReference type="EMBL" id="KZ107841">
    <property type="protein sequence ID" value="OSS51018.1"/>
    <property type="molecule type" value="Genomic_DNA"/>
</dbReference>
<dbReference type="CDD" id="cd00174">
    <property type="entry name" value="SH3"/>
    <property type="match status" value="1"/>
</dbReference>
<evidence type="ECO:0000256" key="1">
    <source>
        <dbReference type="SAM" id="MobiDB-lite"/>
    </source>
</evidence>
<reference evidence="2 3" key="1">
    <citation type="journal article" date="2017" name="Genome Announc.">
        <title>Genome sequence of the saprophytic ascomycete Epicoccum nigrum ICMP 19927 strain isolated from New Zealand.</title>
        <authorList>
            <person name="Fokin M."/>
            <person name="Fleetwood D."/>
            <person name="Weir B.S."/>
            <person name="Villas-Boas S.G."/>
        </authorList>
    </citation>
    <scope>NUCLEOTIDE SEQUENCE [LARGE SCALE GENOMIC DNA]</scope>
    <source>
        <strain evidence="2 3">ICMP 19927</strain>
    </source>
</reference>
<feature type="compositionally biased region" description="Polar residues" evidence="1">
    <location>
        <begin position="223"/>
        <end position="236"/>
    </location>
</feature>
<feature type="compositionally biased region" description="Basic and acidic residues" evidence="1">
    <location>
        <begin position="92"/>
        <end position="122"/>
    </location>
</feature>
<gene>
    <name evidence="2" type="ORF">B5807_04402</name>
</gene>